<dbReference type="SUPFAM" id="SSF81383">
    <property type="entry name" value="F-box domain"/>
    <property type="match status" value="1"/>
</dbReference>
<evidence type="ECO:0000313" key="4">
    <source>
        <dbReference type="Proteomes" id="UP001177140"/>
    </source>
</evidence>
<comment type="caution">
    <text evidence="3">The sequence shown here is derived from an EMBL/GenBank/DDBJ whole genome shotgun (WGS) entry which is preliminary data.</text>
</comment>
<reference evidence="3" key="1">
    <citation type="submission" date="2022-03" db="EMBL/GenBank/DDBJ databases">
        <title>A functionally conserved STORR gene fusion in Papaver species that diverged 16.8 million years ago.</title>
        <authorList>
            <person name="Catania T."/>
        </authorList>
    </citation>
    <scope>NUCLEOTIDE SEQUENCE</scope>
    <source>
        <strain evidence="3">S-191538</strain>
    </source>
</reference>
<evidence type="ECO:0000313" key="3">
    <source>
        <dbReference type="EMBL" id="MCL7045623.1"/>
    </source>
</evidence>
<keyword evidence="4" id="KW-1185">Reference proteome</keyword>
<proteinExistence type="inferred from homology"/>
<gene>
    <name evidence="3" type="ORF">MKW94_021115</name>
</gene>
<dbReference type="Gene3D" id="3.30.420.40">
    <property type="match status" value="2"/>
</dbReference>
<accession>A0AA41VR05</accession>
<dbReference type="Pfam" id="PF12937">
    <property type="entry name" value="F-box-like"/>
    <property type="match status" value="1"/>
</dbReference>
<dbReference type="AlphaFoldDB" id="A0AA41VR05"/>
<dbReference type="Gene3D" id="3.90.640.10">
    <property type="entry name" value="Actin, Chain A, domain 4"/>
    <property type="match status" value="1"/>
</dbReference>
<dbReference type="EMBL" id="JAJJMA010271889">
    <property type="protein sequence ID" value="MCL7045623.1"/>
    <property type="molecule type" value="Genomic_DNA"/>
</dbReference>
<dbReference type="Pfam" id="PF00022">
    <property type="entry name" value="Actin"/>
    <property type="match status" value="1"/>
</dbReference>
<protein>
    <recommendedName>
        <fullName evidence="2">F-box domain-containing protein</fullName>
    </recommendedName>
</protein>
<dbReference type="Gene3D" id="1.20.1280.50">
    <property type="match status" value="1"/>
</dbReference>
<dbReference type="Proteomes" id="UP001177140">
    <property type="component" value="Unassembled WGS sequence"/>
</dbReference>
<feature type="domain" description="F-box" evidence="2">
    <location>
        <begin position="55"/>
        <end position="101"/>
    </location>
</feature>
<dbReference type="InterPro" id="IPR043129">
    <property type="entry name" value="ATPase_NBD"/>
</dbReference>
<name>A0AA41VR05_PAPNU</name>
<dbReference type="SMART" id="SM00268">
    <property type="entry name" value="ACTIN"/>
    <property type="match status" value="1"/>
</dbReference>
<dbReference type="CDD" id="cd22156">
    <property type="entry name" value="F-box_AtARP8-like"/>
    <property type="match status" value="1"/>
</dbReference>
<dbReference type="PANTHER" id="PTHR11937">
    <property type="entry name" value="ACTIN"/>
    <property type="match status" value="1"/>
</dbReference>
<sequence>MSILLKKVWETMSTRLLTTSTSSYSDTSDQRRNLDLMYEEGDDLYNKYCYLTSTTGAFDKIPSDIFHQILKLLGPKESAKLTLVCKSWKLLVADNRLWVFFLQNYNTHDYSTWDTIVFAEKHLRSGYPLLLPPHQSPHLSFMSIYGQRLALTGSVIIDGGTGYCKFGWSKYASPSGRTATFLEFGNLESPMYSRLRHFFATIYSRMQVKPSGQPVVVSIPICQSHGTHSAKAARRQLKDTIYQVLFDMNVPAVCAINQATLALYAARRTSGIVVNIGFNVTSVVPILRGKVMRNVGVEVVDLGASKLTGFLKEKMQQQNISFGSLYTVRTLKENLCYVAVDYEEELSKNKQASFKVAGEGWFTLSKERFQTGEVLFQPQLGGVNAIGLHHAIALCMNRCQAAEATVDEGWFKTVVLAGGSACLLGLPERLDKELRSLLSSSLSEGLRVLPPAYGAESAWFGAKIISNMSTFCETWCIMKNQFRRKSRRSFIGSW</sequence>
<dbReference type="SUPFAM" id="SSF53067">
    <property type="entry name" value="Actin-like ATPase domain"/>
    <property type="match status" value="2"/>
</dbReference>
<dbReference type="PROSITE" id="PS50181">
    <property type="entry name" value="FBOX"/>
    <property type="match status" value="1"/>
</dbReference>
<dbReference type="InterPro" id="IPR004000">
    <property type="entry name" value="Actin"/>
</dbReference>
<dbReference type="SMART" id="SM00256">
    <property type="entry name" value="FBOX"/>
    <property type="match status" value="1"/>
</dbReference>
<dbReference type="InterPro" id="IPR036047">
    <property type="entry name" value="F-box-like_dom_sf"/>
</dbReference>
<evidence type="ECO:0000259" key="2">
    <source>
        <dbReference type="PROSITE" id="PS50181"/>
    </source>
</evidence>
<organism evidence="3 4">
    <name type="scientific">Papaver nudicaule</name>
    <name type="common">Iceland poppy</name>
    <dbReference type="NCBI Taxonomy" id="74823"/>
    <lineage>
        <taxon>Eukaryota</taxon>
        <taxon>Viridiplantae</taxon>
        <taxon>Streptophyta</taxon>
        <taxon>Embryophyta</taxon>
        <taxon>Tracheophyta</taxon>
        <taxon>Spermatophyta</taxon>
        <taxon>Magnoliopsida</taxon>
        <taxon>Ranunculales</taxon>
        <taxon>Papaveraceae</taxon>
        <taxon>Papaveroideae</taxon>
        <taxon>Papaver</taxon>
    </lineage>
</organism>
<dbReference type="InterPro" id="IPR001810">
    <property type="entry name" value="F-box_dom"/>
</dbReference>
<evidence type="ECO:0000256" key="1">
    <source>
        <dbReference type="RuleBase" id="RU000487"/>
    </source>
</evidence>
<comment type="similarity">
    <text evidence="1">Belongs to the actin family.</text>
</comment>